<evidence type="ECO:0000256" key="1">
    <source>
        <dbReference type="SAM" id="Phobius"/>
    </source>
</evidence>
<feature type="transmembrane region" description="Helical" evidence="1">
    <location>
        <begin position="6"/>
        <end position="31"/>
    </location>
</feature>
<dbReference type="Pfam" id="PF14342">
    <property type="entry name" value="DUF4396"/>
    <property type="match status" value="1"/>
</dbReference>
<feature type="domain" description="DUF4396" evidence="2">
    <location>
        <begin position="78"/>
        <end position="228"/>
    </location>
</feature>
<evidence type="ECO:0000313" key="3">
    <source>
        <dbReference type="EMBL" id="MEI5688835.1"/>
    </source>
</evidence>
<organism evidence="3 4">
    <name type="scientific">Sphingomonas kyungheensis</name>
    <dbReference type="NCBI Taxonomy" id="1069987"/>
    <lineage>
        <taxon>Bacteria</taxon>
        <taxon>Pseudomonadati</taxon>
        <taxon>Pseudomonadota</taxon>
        <taxon>Alphaproteobacteria</taxon>
        <taxon>Sphingomonadales</taxon>
        <taxon>Sphingomonadaceae</taxon>
        <taxon>Sphingomonas</taxon>
    </lineage>
</organism>
<evidence type="ECO:0000259" key="2">
    <source>
        <dbReference type="Pfam" id="PF14342"/>
    </source>
</evidence>
<keyword evidence="1" id="KW-1133">Transmembrane helix</keyword>
<sequence>MTNVPASLHLAAIVSLSLAVACAITIALDVWRHPPKMAVMALVWPLTALFGSLVWLAIYYRWGRATRQDEDTPFAVSVLKGASHCGAGCTLGDIVAEGLALAVPAVAVWFGYGTLFGTRMVALWIPDFLFAFLFGIGFQYWSIVPMRQLSPGEGIRAALKADVLSIGAWQIGMYGGMALIQFLWFAPQFGGLAEPGQPEFWMAMQIAMLAGFCTSYPMNWLLVRNGVKEAM</sequence>
<dbReference type="EMBL" id="JBBBDM010000014">
    <property type="protein sequence ID" value="MEI5688835.1"/>
    <property type="molecule type" value="Genomic_DNA"/>
</dbReference>
<reference evidence="3 4" key="1">
    <citation type="journal article" date="2013" name="Int. J. Syst. Evol. Microbiol.">
        <title>Sphingomonas kyungheensis sp. nov., a bacterium with ginsenoside-converting activity isolated from soil of a ginseng field.</title>
        <authorList>
            <person name="Son H.M."/>
            <person name="Yang J.E."/>
            <person name="Park Y."/>
            <person name="Han C.K."/>
            <person name="Kim S.G."/>
            <person name="Kook M."/>
            <person name="Yi T.H."/>
        </authorList>
    </citation>
    <scope>NUCLEOTIDE SEQUENCE [LARGE SCALE GENOMIC DNA]</scope>
    <source>
        <strain evidence="3 4">LMG 26582</strain>
    </source>
</reference>
<gene>
    <name evidence="3" type="ORF">V8201_17210</name>
</gene>
<dbReference type="InterPro" id="IPR025509">
    <property type="entry name" value="DUF4396"/>
</dbReference>
<dbReference type="RefSeq" id="WP_336546051.1">
    <property type="nucleotide sequence ID" value="NZ_JBBBDM010000014.1"/>
</dbReference>
<comment type="caution">
    <text evidence="3">The sequence shown here is derived from an EMBL/GenBank/DDBJ whole genome shotgun (WGS) entry which is preliminary data.</text>
</comment>
<evidence type="ECO:0000313" key="4">
    <source>
        <dbReference type="Proteomes" id="UP001367771"/>
    </source>
</evidence>
<feature type="transmembrane region" description="Helical" evidence="1">
    <location>
        <begin position="163"/>
        <end position="185"/>
    </location>
</feature>
<feature type="transmembrane region" description="Helical" evidence="1">
    <location>
        <begin position="121"/>
        <end position="142"/>
    </location>
</feature>
<feature type="transmembrane region" description="Helical" evidence="1">
    <location>
        <begin position="38"/>
        <end position="60"/>
    </location>
</feature>
<dbReference type="Proteomes" id="UP001367771">
    <property type="component" value="Unassembled WGS sequence"/>
</dbReference>
<keyword evidence="4" id="KW-1185">Reference proteome</keyword>
<keyword evidence="1" id="KW-0472">Membrane</keyword>
<protein>
    <submittedName>
        <fullName evidence="3">DUF4396 domain-containing protein</fullName>
    </submittedName>
</protein>
<keyword evidence="1" id="KW-0812">Transmembrane</keyword>
<proteinExistence type="predicted"/>
<feature type="transmembrane region" description="Helical" evidence="1">
    <location>
        <begin position="200"/>
        <end position="223"/>
    </location>
</feature>
<name>A0ABU8H7A3_9SPHN</name>
<accession>A0ABU8H7A3</accession>